<dbReference type="GO" id="GO:0007034">
    <property type="term" value="P:vacuolar transport"/>
    <property type="evidence" value="ECO:0007669"/>
    <property type="project" value="InterPro"/>
</dbReference>
<dbReference type="GeneID" id="105430471"/>
<evidence type="ECO:0000256" key="3">
    <source>
        <dbReference type="SAM" id="MobiDB-lite"/>
    </source>
</evidence>
<dbReference type="CTD" id="43164"/>
<reference evidence="5" key="1">
    <citation type="submission" date="2025-08" db="UniProtKB">
        <authorList>
            <consortium name="RefSeq"/>
        </authorList>
    </citation>
    <scope>IDENTIFICATION</scope>
</reference>
<organism evidence="4 5">
    <name type="scientific">Pogonomyrmex barbatus</name>
    <name type="common">red harvester ant</name>
    <dbReference type="NCBI Taxonomy" id="144034"/>
    <lineage>
        <taxon>Eukaryota</taxon>
        <taxon>Metazoa</taxon>
        <taxon>Ecdysozoa</taxon>
        <taxon>Arthropoda</taxon>
        <taxon>Hexapoda</taxon>
        <taxon>Insecta</taxon>
        <taxon>Pterygota</taxon>
        <taxon>Neoptera</taxon>
        <taxon>Endopterygota</taxon>
        <taxon>Hymenoptera</taxon>
        <taxon>Apocrita</taxon>
        <taxon>Aculeata</taxon>
        <taxon>Formicoidea</taxon>
        <taxon>Formicidae</taxon>
        <taxon>Myrmicinae</taxon>
        <taxon>Pogonomyrmex</taxon>
    </lineage>
</organism>
<dbReference type="Pfam" id="PF03357">
    <property type="entry name" value="Snf7"/>
    <property type="match status" value="1"/>
</dbReference>
<dbReference type="RefSeq" id="XP_011642356.1">
    <property type="nucleotide sequence ID" value="XM_011644054.2"/>
</dbReference>
<accession>A0A6I9WI42</accession>
<dbReference type="AlphaFoldDB" id="A0A6I9WI42"/>
<comment type="similarity">
    <text evidence="1">Belongs to the SNF7 family.</text>
</comment>
<dbReference type="InterPro" id="IPR005024">
    <property type="entry name" value="Snf7_fam"/>
</dbReference>
<evidence type="ECO:0000313" key="4">
    <source>
        <dbReference type="Proteomes" id="UP000504615"/>
    </source>
</evidence>
<name>A0A6I9WI42_9HYME</name>
<dbReference type="Proteomes" id="UP000504615">
    <property type="component" value="Unplaced"/>
</dbReference>
<dbReference type="Gene3D" id="6.10.140.1230">
    <property type="match status" value="2"/>
</dbReference>
<feature type="region of interest" description="Disordered" evidence="3">
    <location>
        <begin position="141"/>
        <end position="169"/>
    </location>
</feature>
<dbReference type="OrthoDB" id="10252926at2759"/>
<keyword evidence="4" id="KW-1185">Reference proteome</keyword>
<dbReference type="KEGG" id="pbar:105430471"/>
<evidence type="ECO:0000256" key="1">
    <source>
        <dbReference type="ARBA" id="ARBA00006190"/>
    </source>
</evidence>
<gene>
    <name evidence="5" type="primary">LOC105430471</name>
</gene>
<feature type="coiled-coil region" evidence="2">
    <location>
        <begin position="45"/>
        <end position="86"/>
    </location>
</feature>
<dbReference type="PANTHER" id="PTHR10476">
    <property type="entry name" value="CHARGED MULTIVESICULAR BODY PROTEIN"/>
    <property type="match status" value="1"/>
</dbReference>
<protein>
    <submittedName>
        <fullName evidence="5">Charged multivesicular body protein 2a</fullName>
    </submittedName>
</protein>
<evidence type="ECO:0000313" key="5">
    <source>
        <dbReference type="RefSeq" id="XP_011642356.1"/>
    </source>
</evidence>
<evidence type="ECO:0000256" key="2">
    <source>
        <dbReference type="SAM" id="Coils"/>
    </source>
</evidence>
<proteinExistence type="inferred from homology"/>
<keyword evidence="2" id="KW-0175">Coiled coil</keyword>
<sequence length="182" mass="20383">MMALPSERVCAGCEDFMIITTRYASTKYLYFSIMEWLFGKRITPEEMLRKNQRALNKAMRDLDRERARMEQQEKKIIADIKKLAKDGQMIMDMKEEIMNDAIDDAMEDEGDEEESDAVVAQVLDELGLQLTDQLSGLPQASGSLSVAGSKQPVATAAGNEDGSNLADADADLQARLENLRRE</sequence>